<reference evidence="4" key="1">
    <citation type="journal article" date="2019" name="Int. J. Syst. Evol. Microbiol.">
        <title>The Global Catalogue of Microorganisms (GCM) 10K type strain sequencing project: providing services to taxonomists for standard genome sequencing and annotation.</title>
        <authorList>
            <consortium name="The Broad Institute Genomics Platform"/>
            <consortium name="The Broad Institute Genome Sequencing Center for Infectious Disease"/>
            <person name="Wu L."/>
            <person name="Ma J."/>
        </authorList>
    </citation>
    <scope>NUCLEOTIDE SEQUENCE [LARGE SCALE GENOMIC DNA]</scope>
    <source>
        <strain evidence="4">KCTC 52239</strain>
    </source>
</reference>
<protein>
    <recommendedName>
        <fullName evidence="5">Multicomponent Na+:H+ antiporter subunit G</fullName>
    </recommendedName>
</protein>
<accession>A0ABV7IK88</accession>
<comment type="caution">
    <text evidence="3">The sequence shown here is derived from an EMBL/GenBank/DDBJ whole genome shotgun (WGS) entry which is preliminary data.</text>
</comment>
<name>A0ABV7IK88_9RHOB</name>
<keyword evidence="2" id="KW-0472">Membrane</keyword>
<evidence type="ECO:0000256" key="2">
    <source>
        <dbReference type="SAM" id="Phobius"/>
    </source>
</evidence>
<evidence type="ECO:0000256" key="1">
    <source>
        <dbReference type="SAM" id="MobiDB-lite"/>
    </source>
</evidence>
<evidence type="ECO:0000313" key="3">
    <source>
        <dbReference type="EMBL" id="MFC3170201.1"/>
    </source>
</evidence>
<evidence type="ECO:0000313" key="4">
    <source>
        <dbReference type="Proteomes" id="UP001595557"/>
    </source>
</evidence>
<sequence length="147" mass="15712">MEVVEEAGALHPAGTAHLPFFITPPGQTDWLLIAMMLLLVGAVIGIGVFYLKLHALPEHMAHRGQKLQYELVAVLGLLALFTHNHIFWIVGLLLAIIPIPDFITPITSMAHSLGRMADRVDGPVADPSPPTPTVPVPVAAERGSGHA</sequence>
<gene>
    <name evidence="3" type="ORF">ACFOD7_19315</name>
</gene>
<dbReference type="Proteomes" id="UP001595557">
    <property type="component" value="Unassembled WGS sequence"/>
</dbReference>
<feature type="region of interest" description="Disordered" evidence="1">
    <location>
        <begin position="121"/>
        <end position="147"/>
    </location>
</feature>
<proteinExistence type="predicted"/>
<feature type="transmembrane region" description="Helical" evidence="2">
    <location>
        <begin position="71"/>
        <end position="97"/>
    </location>
</feature>
<keyword evidence="2" id="KW-1133">Transmembrane helix</keyword>
<feature type="transmembrane region" description="Helical" evidence="2">
    <location>
        <begin position="30"/>
        <end position="51"/>
    </location>
</feature>
<organism evidence="3 4">
    <name type="scientific">Paracoccus fontiphilus</name>
    <dbReference type="NCBI Taxonomy" id="1815556"/>
    <lineage>
        <taxon>Bacteria</taxon>
        <taxon>Pseudomonadati</taxon>
        <taxon>Pseudomonadota</taxon>
        <taxon>Alphaproteobacteria</taxon>
        <taxon>Rhodobacterales</taxon>
        <taxon>Paracoccaceae</taxon>
        <taxon>Paracoccus</taxon>
    </lineage>
</organism>
<dbReference type="RefSeq" id="WP_207470329.1">
    <property type="nucleotide sequence ID" value="NZ_JAFNAW010000042.1"/>
</dbReference>
<evidence type="ECO:0008006" key="5">
    <source>
        <dbReference type="Google" id="ProtNLM"/>
    </source>
</evidence>
<dbReference type="EMBL" id="JBHRTE010000095">
    <property type="protein sequence ID" value="MFC3170201.1"/>
    <property type="molecule type" value="Genomic_DNA"/>
</dbReference>
<feature type="compositionally biased region" description="Pro residues" evidence="1">
    <location>
        <begin position="126"/>
        <end position="135"/>
    </location>
</feature>
<keyword evidence="2" id="KW-0812">Transmembrane</keyword>
<keyword evidence="4" id="KW-1185">Reference proteome</keyword>